<evidence type="ECO:0000313" key="1">
    <source>
        <dbReference type="EMBL" id="RGI84940.1"/>
    </source>
</evidence>
<dbReference type="EMBL" id="QSAJ01000025">
    <property type="protein sequence ID" value="RGW52098.1"/>
    <property type="molecule type" value="Genomic_DNA"/>
</dbReference>
<dbReference type="EMBL" id="QSVQ01000005">
    <property type="protein sequence ID" value="RGO52002.1"/>
    <property type="molecule type" value="Genomic_DNA"/>
</dbReference>
<organism evidence="1 5">
    <name type="scientific">Dorea formicigenerans</name>
    <dbReference type="NCBI Taxonomy" id="39486"/>
    <lineage>
        <taxon>Bacteria</taxon>
        <taxon>Bacillati</taxon>
        <taxon>Bacillota</taxon>
        <taxon>Clostridia</taxon>
        <taxon>Lachnospirales</taxon>
        <taxon>Lachnospiraceae</taxon>
        <taxon>Dorea</taxon>
    </lineage>
</organism>
<accession>A0A3E4F715</accession>
<dbReference type="EMBL" id="QSOI01000005">
    <property type="protein sequence ID" value="RGI84940.1"/>
    <property type="molecule type" value="Genomic_DNA"/>
</dbReference>
<name>A0A3E4F715_9FIRM</name>
<dbReference type="AlphaFoldDB" id="A0A3E4F715"/>
<gene>
    <name evidence="4" type="ORF">DWV67_10695</name>
    <name evidence="3" type="ORF">DXB12_05270</name>
    <name evidence="2" type="ORF">DXD10_01505</name>
    <name evidence="1" type="ORF">DXD84_05635</name>
</gene>
<dbReference type="RefSeq" id="WP_117494753.1">
    <property type="nucleotide sequence ID" value="NZ_AP031430.1"/>
</dbReference>
<protein>
    <submittedName>
        <fullName evidence="1">Glyoxalase</fullName>
    </submittedName>
</protein>
<evidence type="ECO:0000313" key="5">
    <source>
        <dbReference type="Proteomes" id="UP000260664"/>
    </source>
</evidence>
<evidence type="ECO:0000313" key="7">
    <source>
        <dbReference type="Proteomes" id="UP000261208"/>
    </source>
</evidence>
<comment type="caution">
    <text evidence="1">The sequence shown here is derived from an EMBL/GenBank/DDBJ whole genome shotgun (WGS) entry which is preliminary data.</text>
</comment>
<proteinExistence type="predicted"/>
<evidence type="ECO:0000313" key="4">
    <source>
        <dbReference type="EMBL" id="RGW52098.1"/>
    </source>
</evidence>
<keyword evidence="6" id="KW-1185">Reference proteome</keyword>
<reference evidence="5 6" key="1">
    <citation type="submission" date="2018-08" db="EMBL/GenBank/DDBJ databases">
        <title>A genome reference for cultivated species of the human gut microbiota.</title>
        <authorList>
            <person name="Zou Y."/>
            <person name="Xue W."/>
            <person name="Luo G."/>
        </authorList>
    </citation>
    <scope>NUCLEOTIDE SEQUENCE [LARGE SCALE GENOMIC DNA]</scope>
    <source>
        <strain evidence="4 8">AF12-11</strain>
        <strain evidence="3 6">OM02-12</strain>
        <strain evidence="2 7">TF11-11</strain>
        <strain evidence="1 5">TM09-19AC</strain>
    </source>
</reference>
<evidence type="ECO:0000313" key="3">
    <source>
        <dbReference type="EMBL" id="RGO52002.1"/>
    </source>
</evidence>
<dbReference type="Proteomes" id="UP000261208">
    <property type="component" value="Unassembled WGS sequence"/>
</dbReference>
<evidence type="ECO:0000313" key="8">
    <source>
        <dbReference type="Proteomes" id="UP000266376"/>
    </source>
</evidence>
<evidence type="ECO:0000313" key="2">
    <source>
        <dbReference type="EMBL" id="RGK50814.1"/>
    </source>
</evidence>
<dbReference type="EMBL" id="QSQQ01000001">
    <property type="protein sequence ID" value="RGK50814.1"/>
    <property type="molecule type" value="Genomic_DNA"/>
</dbReference>
<sequence length="87" mass="9931">MNEFDEECLNVFLENQSQLFEEAVAETLEDAEAFLEDCMAVVVENMDEVKEFLEEEGMDIQGMSDEELEEAAEVFPIPDGRYLIVEG</sequence>
<dbReference type="Proteomes" id="UP000261055">
    <property type="component" value="Unassembled WGS sequence"/>
</dbReference>
<evidence type="ECO:0000313" key="6">
    <source>
        <dbReference type="Proteomes" id="UP000261055"/>
    </source>
</evidence>
<dbReference type="Proteomes" id="UP000266376">
    <property type="component" value="Unassembled WGS sequence"/>
</dbReference>
<dbReference type="Proteomes" id="UP000260664">
    <property type="component" value="Unassembled WGS sequence"/>
</dbReference>